<comment type="caution">
    <text evidence="7">The sequence shown here is derived from an EMBL/GenBank/DDBJ whole genome shotgun (WGS) entry which is preliminary data.</text>
</comment>
<dbReference type="PROSITE" id="PS51257">
    <property type="entry name" value="PROKAR_LIPOPROTEIN"/>
    <property type="match status" value="1"/>
</dbReference>
<feature type="signal peptide" evidence="6">
    <location>
        <begin position="1"/>
        <end position="31"/>
    </location>
</feature>
<evidence type="ECO:0000256" key="5">
    <source>
        <dbReference type="ARBA" id="ARBA00023288"/>
    </source>
</evidence>
<reference evidence="8" key="1">
    <citation type="journal article" date="2019" name="Int. J. Syst. Evol. Microbiol.">
        <title>The Global Catalogue of Microorganisms (GCM) 10K type strain sequencing project: providing services to taxonomists for standard genome sequencing and annotation.</title>
        <authorList>
            <consortium name="The Broad Institute Genomics Platform"/>
            <consortium name="The Broad Institute Genome Sequencing Center for Infectious Disease"/>
            <person name="Wu L."/>
            <person name="Ma J."/>
        </authorList>
    </citation>
    <scope>NUCLEOTIDE SEQUENCE [LARGE SCALE GENOMIC DNA]</scope>
    <source>
        <strain evidence="8">JCM 6922</strain>
    </source>
</reference>
<keyword evidence="1" id="KW-1003">Cell membrane</keyword>
<feature type="chain" id="PRO_5047161378" evidence="6">
    <location>
        <begin position="32"/>
        <end position="449"/>
    </location>
</feature>
<evidence type="ECO:0000256" key="3">
    <source>
        <dbReference type="ARBA" id="ARBA00023136"/>
    </source>
</evidence>
<evidence type="ECO:0000313" key="8">
    <source>
        <dbReference type="Proteomes" id="UP001500460"/>
    </source>
</evidence>
<dbReference type="EMBL" id="BAAATK010000005">
    <property type="protein sequence ID" value="GAA2426423.1"/>
    <property type="molecule type" value="Genomic_DNA"/>
</dbReference>
<keyword evidence="3" id="KW-0472">Membrane</keyword>
<dbReference type="Proteomes" id="UP001500460">
    <property type="component" value="Unassembled WGS sequence"/>
</dbReference>
<accession>A0ABP5WJ16</accession>
<keyword evidence="4" id="KW-0564">Palmitate</keyword>
<evidence type="ECO:0000256" key="4">
    <source>
        <dbReference type="ARBA" id="ARBA00023139"/>
    </source>
</evidence>
<protein>
    <submittedName>
        <fullName evidence="7">Extracellular solute-binding protein</fullName>
    </submittedName>
</protein>
<sequence>MLARFGTELVPMKRRTVLAGSIAALALLASACTGTGGSAEGADATAPDDPSEVRGTITVLTHRTDLVQDGTMKKYAAEFNRTHPGVKVEFDALTDYEGEVKIRMNTENYGDVLMIPAVIEKKDYPKFFASLGSRAELSEKYRFTDYSTVDGKVYGQSSLGVVPGFVYNKRVWREAGVTGWPTTPAAFLDALRAVEARTDAVPYYTNFKDMWPLTQWTNVNGSVGCDPQATTKLAEGDPWAEGADLRVADTLLYDIVRRGLAEKDPTTTNWEASKPKLAKGEIATMWLGSWAIVQLRDAAEQAGADPDDIGFMPFPAQRDGAFCAVTSPDYQQAVNVHSEHKAAARAWIDWFTDKSGYAAANLALSPLKDAPLPDVLKPYRDAGVKLIDLDDTKGAEVKSIDNRSEVGIYKPGYRQDLVDLARGAREGDLEDFLAGLGERWTEAQRNLGS</sequence>
<keyword evidence="8" id="KW-1185">Reference proteome</keyword>
<gene>
    <name evidence="7" type="ORF">GCM10010421_11940</name>
</gene>
<keyword evidence="2 6" id="KW-0732">Signal</keyword>
<organism evidence="7 8">
    <name type="scientific">Streptomyces glaucus</name>
    <dbReference type="NCBI Taxonomy" id="284029"/>
    <lineage>
        <taxon>Bacteria</taxon>
        <taxon>Bacillati</taxon>
        <taxon>Actinomycetota</taxon>
        <taxon>Actinomycetes</taxon>
        <taxon>Kitasatosporales</taxon>
        <taxon>Streptomycetaceae</taxon>
        <taxon>Streptomyces</taxon>
    </lineage>
</organism>
<proteinExistence type="predicted"/>
<evidence type="ECO:0000256" key="1">
    <source>
        <dbReference type="ARBA" id="ARBA00022475"/>
    </source>
</evidence>
<dbReference type="PANTHER" id="PTHR43649">
    <property type="entry name" value="ARABINOSE-BINDING PROTEIN-RELATED"/>
    <property type="match status" value="1"/>
</dbReference>
<dbReference type="Gene3D" id="3.40.190.10">
    <property type="entry name" value="Periplasmic binding protein-like II"/>
    <property type="match status" value="2"/>
</dbReference>
<dbReference type="InterPro" id="IPR006059">
    <property type="entry name" value="SBP"/>
</dbReference>
<evidence type="ECO:0000256" key="2">
    <source>
        <dbReference type="ARBA" id="ARBA00022729"/>
    </source>
</evidence>
<dbReference type="PANTHER" id="PTHR43649:SF33">
    <property type="entry name" value="POLYGALACTURONAN_RHAMNOGALACTURONAN-BINDING PROTEIN YTCQ"/>
    <property type="match status" value="1"/>
</dbReference>
<keyword evidence="5" id="KW-0449">Lipoprotein</keyword>
<name>A0ABP5WJ16_9ACTN</name>
<dbReference type="InterPro" id="IPR050490">
    <property type="entry name" value="Bact_solute-bd_prot1"/>
</dbReference>
<evidence type="ECO:0000256" key="6">
    <source>
        <dbReference type="SAM" id="SignalP"/>
    </source>
</evidence>
<dbReference type="SUPFAM" id="SSF53850">
    <property type="entry name" value="Periplasmic binding protein-like II"/>
    <property type="match status" value="1"/>
</dbReference>
<evidence type="ECO:0000313" key="7">
    <source>
        <dbReference type="EMBL" id="GAA2426423.1"/>
    </source>
</evidence>
<dbReference type="Pfam" id="PF01547">
    <property type="entry name" value="SBP_bac_1"/>
    <property type="match status" value="1"/>
</dbReference>